<evidence type="ECO:0000259" key="20">
    <source>
        <dbReference type="Pfam" id="PF00912"/>
    </source>
</evidence>
<keyword evidence="18" id="KW-1133">Transmembrane helix</keyword>
<comment type="subcellular location">
    <subcellularLocation>
        <location evidence="1">Cell membrane</location>
    </subcellularLocation>
</comment>
<evidence type="ECO:0000256" key="16">
    <source>
        <dbReference type="ARBA" id="ARBA00034000"/>
    </source>
</evidence>
<comment type="similarity">
    <text evidence="4">In the N-terminal section; belongs to the glycosyltransferase 51 family.</text>
</comment>
<keyword evidence="10" id="KW-0378">Hydrolase</keyword>
<evidence type="ECO:0000313" key="22">
    <source>
        <dbReference type="Proteomes" id="UP001589832"/>
    </source>
</evidence>
<keyword evidence="12" id="KW-0573">Peptidoglycan synthesis</keyword>
<dbReference type="SUPFAM" id="SSF53955">
    <property type="entry name" value="Lysozyme-like"/>
    <property type="match status" value="1"/>
</dbReference>
<organism evidence="21 22">
    <name type="scientific">Winogradskyella pulchriflava</name>
    <dbReference type="NCBI Taxonomy" id="1110688"/>
    <lineage>
        <taxon>Bacteria</taxon>
        <taxon>Pseudomonadati</taxon>
        <taxon>Bacteroidota</taxon>
        <taxon>Flavobacteriia</taxon>
        <taxon>Flavobacteriales</taxon>
        <taxon>Flavobacteriaceae</taxon>
        <taxon>Winogradskyella</taxon>
    </lineage>
</organism>
<comment type="pathway">
    <text evidence="2">Cell wall biogenesis; peptidoglycan biosynthesis.</text>
</comment>
<keyword evidence="22" id="KW-1185">Reference proteome</keyword>
<keyword evidence="15" id="KW-0961">Cell wall biogenesis/degradation</keyword>
<dbReference type="EMBL" id="JBHLTQ010000001">
    <property type="protein sequence ID" value="MFC0603568.1"/>
    <property type="molecule type" value="Genomic_DNA"/>
</dbReference>
<dbReference type="InterPro" id="IPR001264">
    <property type="entry name" value="Glyco_trans_51"/>
</dbReference>
<evidence type="ECO:0000313" key="21">
    <source>
        <dbReference type="EMBL" id="MFC0603568.1"/>
    </source>
</evidence>
<protein>
    <submittedName>
        <fullName evidence="21">Penicillin-binding protein 1A</fullName>
    </submittedName>
</protein>
<dbReference type="Gene3D" id="3.40.710.10">
    <property type="entry name" value="DD-peptidase/beta-lactamase superfamily"/>
    <property type="match status" value="2"/>
</dbReference>
<evidence type="ECO:0000256" key="7">
    <source>
        <dbReference type="ARBA" id="ARBA00022670"/>
    </source>
</evidence>
<sequence length="755" mass="86210">MKVLWERFKIWFAAKWQNKWIKVVTIAVLAVFVFLLGLYISIYLGVFGKIPTQEELGSIKQEEATQLLDRNEKLIGKYYIYDRQPVEFENFPKHLIDALIATEDVRFYEHDGVDNISLIRVFVKNLLFGDKSAGGGSTITLQLAKNLYGRKNYAMFSMLINKFKESIIAKRIETVYSKEEILTLYLNTVPFSDNTYGIESASRKFFNKSVNELSKLESATLVGTLKANNYFNPRLHLERSQNRRNVVLDQMVKYNYLESDSLELLKKQPLELDYRSFNHDLGTAPYFREAVKKQLTKILDSIEDQNGEKYNLYKDGLKVYTTLDYKMQEYAEAAMKDHLSQLQLAFEKSYGRNAPWQTNDKLLKSALKNTVQYKSLKAKGLSEKQIEDSLNVKRNVELFSWKGDTVLNVSAIDSLKHFLKFLNTGMLSIDPNDGAVRAYVGGIDYRYFKYDHVSQSKRQVGSTFKPFVYTAAIEDGMKPCDYFSLSKVTYTNYDDWSPSNSSDKEEDPYINYNLEKALSQSVNTIAVKVFDKVGIPKVIGQVEKLGITEKMPKQPSLALGVAEINLMNLTGAYASYVNNSKPVVPFFITKIEDKKGNIIYESQPENKKEKAYSDYTRQVMLQFMKATVNSGTASRLRSTYGLNNAIAGKTGTTQDNKDGWFVGITPKLVTVTWVGNDNHSIGFKTTGLGQGANSALPLFANFYKKMNGDNDYKTITGAQFENPSKEVLDDLDCEPEKRDGLFKRIFKRKNKKKKF</sequence>
<keyword evidence="8" id="KW-0328">Glycosyltransferase</keyword>
<evidence type="ECO:0000256" key="8">
    <source>
        <dbReference type="ARBA" id="ARBA00022676"/>
    </source>
</evidence>
<proteinExistence type="inferred from homology"/>
<dbReference type="PANTHER" id="PTHR32282:SF11">
    <property type="entry name" value="PENICILLIN-BINDING PROTEIN 1B"/>
    <property type="match status" value="1"/>
</dbReference>
<keyword evidence="14" id="KW-0511">Multifunctional enzyme</keyword>
<dbReference type="PANTHER" id="PTHR32282">
    <property type="entry name" value="BINDING PROTEIN TRANSPEPTIDASE, PUTATIVE-RELATED"/>
    <property type="match status" value="1"/>
</dbReference>
<dbReference type="SUPFAM" id="SSF56601">
    <property type="entry name" value="beta-lactamase/transpeptidase-like"/>
    <property type="match status" value="1"/>
</dbReference>
<evidence type="ECO:0000256" key="11">
    <source>
        <dbReference type="ARBA" id="ARBA00022960"/>
    </source>
</evidence>
<dbReference type="InterPro" id="IPR036950">
    <property type="entry name" value="PBP_transglycosylase"/>
</dbReference>
<keyword evidence="11" id="KW-0133">Cell shape</keyword>
<evidence type="ECO:0000256" key="3">
    <source>
        <dbReference type="ARBA" id="ARBA00007090"/>
    </source>
</evidence>
<dbReference type="Pfam" id="PF00912">
    <property type="entry name" value="Transgly"/>
    <property type="match status" value="1"/>
</dbReference>
<comment type="catalytic activity">
    <reaction evidence="17">
        <text>[GlcNAc-(1-&gt;4)-Mur2Ac(oyl-L-Ala-gamma-D-Glu-L-Lys-D-Ala-D-Ala)](n)-di-trans,octa-cis-undecaprenyl diphosphate + beta-D-GlcNAc-(1-&gt;4)-Mur2Ac(oyl-L-Ala-gamma-D-Glu-L-Lys-D-Ala-D-Ala)-di-trans,octa-cis-undecaprenyl diphosphate = [GlcNAc-(1-&gt;4)-Mur2Ac(oyl-L-Ala-gamma-D-Glu-L-Lys-D-Ala-D-Ala)](n+1)-di-trans,octa-cis-undecaprenyl diphosphate + di-trans,octa-cis-undecaprenyl diphosphate + H(+)</text>
        <dbReference type="Rhea" id="RHEA:23708"/>
        <dbReference type="Rhea" id="RHEA-COMP:9602"/>
        <dbReference type="Rhea" id="RHEA-COMP:9603"/>
        <dbReference type="ChEBI" id="CHEBI:15378"/>
        <dbReference type="ChEBI" id="CHEBI:58405"/>
        <dbReference type="ChEBI" id="CHEBI:60033"/>
        <dbReference type="ChEBI" id="CHEBI:78435"/>
        <dbReference type="EC" id="2.4.99.28"/>
    </reaction>
</comment>
<feature type="domain" description="Glycosyl transferase family 51" evidence="20">
    <location>
        <begin position="75"/>
        <end position="251"/>
    </location>
</feature>
<evidence type="ECO:0000259" key="19">
    <source>
        <dbReference type="Pfam" id="PF00905"/>
    </source>
</evidence>
<evidence type="ECO:0000256" key="4">
    <source>
        <dbReference type="ARBA" id="ARBA00007739"/>
    </source>
</evidence>
<evidence type="ECO:0000256" key="15">
    <source>
        <dbReference type="ARBA" id="ARBA00023316"/>
    </source>
</evidence>
<keyword evidence="13 18" id="KW-0472">Membrane</keyword>
<feature type="domain" description="Penicillin-binding protein transpeptidase" evidence="19">
    <location>
        <begin position="429"/>
        <end position="667"/>
    </location>
</feature>
<evidence type="ECO:0000256" key="5">
    <source>
        <dbReference type="ARBA" id="ARBA00022475"/>
    </source>
</evidence>
<gene>
    <name evidence="21" type="ORF">ACFFGA_03315</name>
</gene>
<comment type="catalytic activity">
    <reaction evidence="16">
        <text>Preferential cleavage: (Ac)2-L-Lys-D-Ala-|-D-Ala. Also transpeptidation of peptidyl-alanyl moieties that are N-acyl substituents of D-alanine.</text>
        <dbReference type="EC" id="3.4.16.4"/>
    </reaction>
</comment>
<evidence type="ECO:0000256" key="13">
    <source>
        <dbReference type="ARBA" id="ARBA00023136"/>
    </source>
</evidence>
<dbReference type="InterPro" id="IPR001460">
    <property type="entry name" value="PCN-bd_Tpept"/>
</dbReference>
<dbReference type="InterPro" id="IPR012338">
    <property type="entry name" value="Beta-lactam/transpept-like"/>
</dbReference>
<dbReference type="Pfam" id="PF00905">
    <property type="entry name" value="Transpeptidase"/>
    <property type="match status" value="1"/>
</dbReference>
<reference evidence="21 22" key="1">
    <citation type="submission" date="2024-09" db="EMBL/GenBank/DDBJ databases">
        <authorList>
            <person name="Sun Q."/>
            <person name="Mori K."/>
        </authorList>
    </citation>
    <scope>NUCLEOTIDE SEQUENCE [LARGE SCALE GENOMIC DNA]</scope>
    <source>
        <strain evidence="21 22">NCAIM B.02481</strain>
    </source>
</reference>
<evidence type="ECO:0000256" key="14">
    <source>
        <dbReference type="ARBA" id="ARBA00023268"/>
    </source>
</evidence>
<evidence type="ECO:0000256" key="1">
    <source>
        <dbReference type="ARBA" id="ARBA00004236"/>
    </source>
</evidence>
<keyword evidence="7" id="KW-0645">Protease</keyword>
<dbReference type="Gene3D" id="1.10.3810.10">
    <property type="entry name" value="Biosynthetic peptidoglycan transglycosylase-like"/>
    <property type="match status" value="1"/>
</dbReference>
<evidence type="ECO:0000256" key="17">
    <source>
        <dbReference type="ARBA" id="ARBA00049902"/>
    </source>
</evidence>
<dbReference type="Proteomes" id="UP001589832">
    <property type="component" value="Unassembled WGS sequence"/>
</dbReference>
<comment type="caution">
    <text evidence="21">The sequence shown here is derived from an EMBL/GenBank/DDBJ whole genome shotgun (WGS) entry which is preliminary data.</text>
</comment>
<keyword evidence="6" id="KW-0121">Carboxypeptidase</keyword>
<dbReference type="RefSeq" id="WP_386059606.1">
    <property type="nucleotide sequence ID" value="NZ_JBHLTQ010000001.1"/>
</dbReference>
<evidence type="ECO:0000256" key="18">
    <source>
        <dbReference type="SAM" id="Phobius"/>
    </source>
</evidence>
<evidence type="ECO:0000256" key="9">
    <source>
        <dbReference type="ARBA" id="ARBA00022679"/>
    </source>
</evidence>
<accession>A0ABV6Q5K5</accession>
<feature type="transmembrane region" description="Helical" evidence="18">
    <location>
        <begin position="20"/>
        <end position="46"/>
    </location>
</feature>
<name>A0ABV6Q5K5_9FLAO</name>
<dbReference type="InterPro" id="IPR050396">
    <property type="entry name" value="Glycosyltr_51/Transpeptidase"/>
</dbReference>
<dbReference type="InterPro" id="IPR023346">
    <property type="entry name" value="Lysozyme-like_dom_sf"/>
</dbReference>
<keyword evidence="9" id="KW-0808">Transferase</keyword>
<keyword evidence="5" id="KW-1003">Cell membrane</keyword>
<evidence type="ECO:0000256" key="12">
    <source>
        <dbReference type="ARBA" id="ARBA00022984"/>
    </source>
</evidence>
<keyword evidence="18" id="KW-0812">Transmembrane</keyword>
<evidence type="ECO:0000256" key="10">
    <source>
        <dbReference type="ARBA" id="ARBA00022801"/>
    </source>
</evidence>
<comment type="similarity">
    <text evidence="3">In the C-terminal section; belongs to the transpeptidase family.</text>
</comment>
<evidence type="ECO:0000256" key="6">
    <source>
        <dbReference type="ARBA" id="ARBA00022645"/>
    </source>
</evidence>
<evidence type="ECO:0000256" key="2">
    <source>
        <dbReference type="ARBA" id="ARBA00004752"/>
    </source>
</evidence>